<feature type="compositionally biased region" description="Polar residues" evidence="1">
    <location>
        <begin position="824"/>
        <end position="835"/>
    </location>
</feature>
<feature type="compositionally biased region" description="Polar residues" evidence="1">
    <location>
        <begin position="90"/>
        <end position="128"/>
    </location>
</feature>
<feature type="compositionally biased region" description="Low complexity" evidence="1">
    <location>
        <begin position="320"/>
        <end position="329"/>
    </location>
</feature>
<dbReference type="EMBL" id="DS268603">
    <property type="protein sequence ID" value="EFO93383.1"/>
    <property type="molecule type" value="Genomic_DNA"/>
</dbReference>
<dbReference type="HOGENOM" id="CLU_249924_0_0_1"/>
<evidence type="ECO:0000313" key="2">
    <source>
        <dbReference type="EMBL" id="EFO93383.1"/>
    </source>
</evidence>
<feature type="compositionally biased region" description="Basic and acidic residues" evidence="1">
    <location>
        <begin position="1402"/>
        <end position="1426"/>
    </location>
</feature>
<dbReference type="InParanoid" id="E3NCY6"/>
<feature type="compositionally biased region" description="Basic and acidic residues" evidence="1">
    <location>
        <begin position="1023"/>
        <end position="1032"/>
    </location>
</feature>
<feature type="compositionally biased region" description="Low complexity" evidence="1">
    <location>
        <begin position="1109"/>
        <end position="1118"/>
    </location>
</feature>
<feature type="compositionally biased region" description="Basic and acidic residues" evidence="1">
    <location>
        <begin position="745"/>
        <end position="754"/>
    </location>
</feature>
<accession>E3NCY6</accession>
<feature type="region of interest" description="Disordered" evidence="1">
    <location>
        <begin position="1387"/>
        <end position="1559"/>
    </location>
</feature>
<feature type="compositionally biased region" description="Acidic residues" evidence="1">
    <location>
        <begin position="1495"/>
        <end position="1504"/>
    </location>
</feature>
<feature type="compositionally biased region" description="Basic and acidic residues" evidence="1">
    <location>
        <begin position="975"/>
        <end position="985"/>
    </location>
</feature>
<feature type="region of interest" description="Disordered" evidence="1">
    <location>
        <begin position="229"/>
        <end position="253"/>
    </location>
</feature>
<feature type="region of interest" description="Disordered" evidence="1">
    <location>
        <begin position="458"/>
        <end position="488"/>
    </location>
</feature>
<keyword evidence="3" id="KW-1185">Reference proteome</keyword>
<feature type="region of interest" description="Disordered" evidence="1">
    <location>
        <begin position="271"/>
        <end position="290"/>
    </location>
</feature>
<proteinExistence type="predicted"/>
<feature type="compositionally biased region" description="Low complexity" evidence="1">
    <location>
        <begin position="791"/>
        <end position="822"/>
    </location>
</feature>
<feature type="region of interest" description="Disordered" evidence="1">
    <location>
        <begin position="298"/>
        <end position="346"/>
    </location>
</feature>
<dbReference type="InterPro" id="IPR027962">
    <property type="entry name" value="ERICH3"/>
</dbReference>
<feature type="compositionally biased region" description="Basic and acidic residues" evidence="1">
    <location>
        <begin position="836"/>
        <end position="864"/>
    </location>
</feature>
<dbReference type="OrthoDB" id="5838632at2759"/>
<feature type="compositionally biased region" description="Polar residues" evidence="1">
    <location>
        <begin position="1427"/>
        <end position="1436"/>
    </location>
</feature>
<feature type="compositionally biased region" description="Basic and acidic residues" evidence="1">
    <location>
        <begin position="129"/>
        <end position="155"/>
    </location>
</feature>
<dbReference type="OMA" id="HSEHHEP"/>
<dbReference type="STRING" id="31234.E3NCY6"/>
<dbReference type="eggNOG" id="ENOG502S12H">
    <property type="taxonomic scope" value="Eukaryota"/>
</dbReference>
<dbReference type="FunCoup" id="E3NCY6">
    <property type="interactions" value="1536"/>
</dbReference>
<organism evidence="3">
    <name type="scientific">Caenorhabditis remanei</name>
    <name type="common">Caenorhabditis vulgaris</name>
    <dbReference type="NCBI Taxonomy" id="31234"/>
    <lineage>
        <taxon>Eukaryota</taxon>
        <taxon>Metazoa</taxon>
        <taxon>Ecdysozoa</taxon>
        <taxon>Nematoda</taxon>
        <taxon>Chromadorea</taxon>
        <taxon>Rhabditida</taxon>
        <taxon>Rhabditina</taxon>
        <taxon>Rhabditomorpha</taxon>
        <taxon>Rhabditoidea</taxon>
        <taxon>Rhabditidae</taxon>
        <taxon>Peloderinae</taxon>
        <taxon>Caenorhabditis</taxon>
    </lineage>
</organism>
<feature type="compositionally biased region" description="Basic and acidic residues" evidence="1">
    <location>
        <begin position="1485"/>
        <end position="1494"/>
    </location>
</feature>
<evidence type="ECO:0000256" key="1">
    <source>
        <dbReference type="SAM" id="MobiDB-lite"/>
    </source>
</evidence>
<feature type="region of interest" description="Disordered" evidence="1">
    <location>
        <begin position="90"/>
        <end position="155"/>
    </location>
</feature>
<dbReference type="PANTHER" id="PTHR23034:SF2">
    <property type="entry name" value="GLUTAMATE-RICH PROTEIN 3"/>
    <property type="match status" value="1"/>
</dbReference>
<name>E3NCY6_CAERE</name>
<feature type="compositionally biased region" description="Acidic residues" evidence="1">
    <location>
        <begin position="472"/>
        <end position="486"/>
    </location>
</feature>
<feature type="compositionally biased region" description="Low complexity" evidence="1">
    <location>
        <begin position="648"/>
        <end position="657"/>
    </location>
</feature>
<dbReference type="PANTHER" id="PTHR23034">
    <property type="entry name" value="GLUTAMATE-RICH PROTEIN 3"/>
    <property type="match status" value="1"/>
</dbReference>
<dbReference type="Proteomes" id="UP000008281">
    <property type="component" value="Unassembled WGS sequence"/>
</dbReference>
<feature type="compositionally biased region" description="Basic and acidic residues" evidence="1">
    <location>
        <begin position="590"/>
        <end position="603"/>
    </location>
</feature>
<evidence type="ECO:0000313" key="3">
    <source>
        <dbReference type="Proteomes" id="UP000008281"/>
    </source>
</evidence>
<feature type="region of interest" description="Disordered" evidence="1">
    <location>
        <begin position="509"/>
        <end position="1200"/>
    </location>
</feature>
<feature type="compositionally biased region" description="Low complexity" evidence="1">
    <location>
        <begin position="1528"/>
        <end position="1537"/>
    </location>
</feature>
<feature type="compositionally biased region" description="Low complexity" evidence="1">
    <location>
        <begin position="298"/>
        <end position="310"/>
    </location>
</feature>
<gene>
    <name evidence="2" type="ORF">CRE_24215</name>
</gene>
<feature type="compositionally biased region" description="Basic and acidic residues" evidence="1">
    <location>
        <begin position="1119"/>
        <end position="1131"/>
    </location>
</feature>
<feature type="compositionally biased region" description="Basic and acidic residues" evidence="1">
    <location>
        <begin position="999"/>
        <end position="1015"/>
    </location>
</feature>
<sequence length="1559" mass="172335">MADSLLDNYNPLYDIHLRQYFALPHMQKHLQKMGLLESTLNLNGDEVYARHHAMMDMMLKNREAQLVKMAELRKKLDAAEKVECCRRIRTGQSPESYRQGKPSRSLSRNRAGQKNNSSGGRQRRFSNSFEDRDFVQRIEERNTDPVEQNTRDPYKRLSANAKRFNYLHKLDDNTLVAYKDNLKKQLQRLERFREISFGPHSVARQPPPPQASWFFRRRSVLNMRGRKATTGNKLNASHDSRTSCPPTTRKRKGKIAATIVSLIDFIPDSNTRLPPIHPNKNRVPTKPPAPVSLQQITTKLPPAAKKPAPTRGRPSNKRQTTTTTTTTITSVSKSPQISDTTTTTLPSLPSVTGTSDYCLLLSGHGIFTGAAAAATAAAIGTAAINMDDLIGIDEPENVDEPVEVEKPRSPVLETQKTFDRSSPTQQADEEVPTDILDNLADESEKVAEQEEQEFIPRQIVLDNTPINHGDYEDSDSEPEYAEEDRETPEAPNIEEAFIRQEIVQAAASPTEPLAVHIHSEAAHVSPPVSDNTQESPKELSYQHDEPSPVLPSPGDAPEDAPEEAHSPIQSVRSGHRTPPTLIFTDQSTEDAPKSPEHFEHREAQQSPVVDVHSTHVVEHFESHDAIPQSPVSSVHGGAAVEHEEEVEVPQSPVLSVHSSHHSEHHETELQSPVASEHQSEPHEPAPQSPVLSIHSSHHSEHQPEHEDIQSAAEHHEPAPQSPALSIHSSHHSEHHEQALQSPVASEHHSEHHEPTPQSPVLSVHSSHHSEHHDQSPPGSPAASDKDAVELSPSIYSSQASEQSEQRQDSPVASERSARSARSPTFESSVTMQESYGSEKDAPVASEHDQHEATPRADEHHHEPAPHSPVASGFERAPSIRSQGSDDFEHVQAESAPKSPVASEGAHSLAPQIPLQEVSAPSEQEIHHQEPAPQSPAQDGVFERASSVHGSHTSAPMSPAASEKEIHFQRAPSTEGSDHHYLEHQEPAPQSPVLSVHSSHHSEQHSDHVHADHEVPRSPVLSVHSEHQDHHEPAPQSPVLSVHSSHASEHVAPQSPAGSDHVSEEQYEKIEHMAEAAHPTDHIDLTDIPKSPVLSMNDSYAPDHLELEAIPHSPAAAPEPESHSPEPSEKDAQFAPRSPSVHTSDAEEETFEVQHHAALTHTSAPSPPVRAPQSPTEMDLYNPSRENQPSPVMSEPDLPAGIPIADRIDLEAYHNSPTKESTSPVVVNPVDHPMEVQISAEQVAEQLSTPEQKQNFEDIINKSADEEASHLIQEALTEAPAIIDMVNTYEEKEKFPEAYELKYKNEDEGHSPVYNAMTTSIYQPSSDQEDHDSNYEDHKVIEEHKPTIEVKEWDEGDHHVKESTTVSDFTDGTTHMSFQEKVTIVSDNGHEDHSENSKMAPNSEHDNISTDSLIIHDDAHQHNHPSDFDNQMTQSIYQPHDEETEEKEWDDGNKHVHETVTNSEFTDESGKHYSETVTTTTTVIKSGDDDLKNNNDEDDQDGGSDNDDKDKIIEEEGELGSNGNHVRETITTTTRTVTSGGIPEGGILVDDGDETNISSL</sequence>
<reference evidence="2" key="1">
    <citation type="submission" date="2007-07" db="EMBL/GenBank/DDBJ databases">
        <title>PCAP assembly of the Caenorhabditis remanei genome.</title>
        <authorList>
            <consortium name="The Caenorhabditis remanei Sequencing Consortium"/>
            <person name="Wilson R.K."/>
        </authorList>
    </citation>
    <scope>NUCLEOTIDE SEQUENCE [LARGE SCALE GENOMIC DNA]</scope>
    <source>
        <strain evidence="2">PB4641</strain>
    </source>
</reference>
<feature type="compositionally biased region" description="Basic and acidic residues" evidence="1">
    <location>
        <begin position="535"/>
        <end position="546"/>
    </location>
</feature>
<feature type="compositionally biased region" description="Basic and acidic residues" evidence="1">
    <location>
        <begin position="1060"/>
        <end position="1086"/>
    </location>
</feature>
<protein>
    <submittedName>
        <fullName evidence="2">Uncharacterized protein</fullName>
    </submittedName>
</protein>
<feature type="compositionally biased region" description="Basic and acidic residues" evidence="1">
    <location>
        <begin position="612"/>
        <end position="624"/>
    </location>
</feature>
<feature type="compositionally biased region" description="Basic and acidic residues" evidence="1">
    <location>
        <begin position="697"/>
        <end position="717"/>
    </location>
</feature>